<reference evidence="1 2" key="1">
    <citation type="submission" date="2020-02" db="EMBL/GenBank/DDBJ databases">
        <title>Draft genome sequence of Lactococcus sp. Hs20B0-1.</title>
        <authorList>
            <person name="Noda S."/>
            <person name="Yuki M."/>
            <person name="Ohkuma M."/>
        </authorList>
    </citation>
    <scope>NUCLEOTIDE SEQUENCE [LARGE SCALE GENOMIC DNA]</scope>
    <source>
        <strain evidence="1 2">Hs20B0-1</strain>
    </source>
</reference>
<comment type="caution">
    <text evidence="1">The sequence shown here is derived from an EMBL/GenBank/DDBJ whole genome shotgun (WGS) entry which is preliminary data.</text>
</comment>
<name>A0A6A0B4M4_9LACT</name>
<organism evidence="1 2">
    <name type="scientific">Pseudolactococcus insecticola</name>
    <dbReference type="NCBI Taxonomy" id="2709158"/>
    <lineage>
        <taxon>Bacteria</taxon>
        <taxon>Bacillati</taxon>
        <taxon>Bacillota</taxon>
        <taxon>Bacilli</taxon>
        <taxon>Lactobacillales</taxon>
        <taxon>Streptococcaceae</taxon>
        <taxon>Pseudolactococcus</taxon>
    </lineage>
</organism>
<evidence type="ECO:0000313" key="1">
    <source>
        <dbReference type="EMBL" id="GFH40310.1"/>
    </source>
</evidence>
<evidence type="ECO:0000313" key="2">
    <source>
        <dbReference type="Proteomes" id="UP000475928"/>
    </source>
</evidence>
<dbReference type="InterPro" id="IPR043148">
    <property type="entry name" value="TagF_C"/>
</dbReference>
<dbReference type="AlphaFoldDB" id="A0A6A0B4M4"/>
<dbReference type="Proteomes" id="UP000475928">
    <property type="component" value="Unassembled WGS sequence"/>
</dbReference>
<sequence>MIKKELLTSTIWAYGRPFARTFSENVRFTADGKIENSTSSNLSFWTIADEALLIYDNNHQLKMTLVETTPGRFEGKMGINPRFLKVNNLKHAARLDEMLLDEQVENDSLRSERKTAHAIIQKLNFKMTKLSEGKVKVAFLLHKYGSVVAMRDLMLRLQVDERFELKVYTVPWVIPNGANILPKLNDELKAAGIAFETGEPDELAQSLKTFLPHFIFRQDPWEDGWHKVFSAPSLSYAKLNSIFYTVIDNFISDDTAQWMDPATNTSPYYLYGNVIYGTLSQNEKDNYEKAGRQDIADKYHDVGNIKAVSIAQTEAYWPEEMRDFKKKIVIVAHFTIEDKGLQFGVLGQFFDKYLALIEKYPDYAFILNPHPEFQTHNPQKYREFVQKWEALPNARVVADRGMHALVKAADLVIADGVSILYESQILRTPIVWLEREGHKKLSQDGEALMDGVHRLTQFDRLEAEMQEILTNGDTLLENQIANTAKWLHQAQPEKQIVEELFSDVFETL</sequence>
<accession>A0A6A0B4M4</accession>
<dbReference type="SUPFAM" id="SSF53756">
    <property type="entry name" value="UDP-Glycosyltransferase/glycogen phosphorylase"/>
    <property type="match status" value="1"/>
</dbReference>
<proteinExistence type="predicted"/>
<protein>
    <submittedName>
        <fullName evidence="1">Uncharacterized protein</fullName>
    </submittedName>
</protein>
<gene>
    <name evidence="1" type="ORF">Hs20B_07080</name>
</gene>
<dbReference type="RefSeq" id="WP_172355706.1">
    <property type="nucleotide sequence ID" value="NZ_BLLH01000002.1"/>
</dbReference>
<dbReference type="Gene3D" id="3.40.50.12580">
    <property type="match status" value="1"/>
</dbReference>
<keyword evidence="2" id="KW-1185">Reference proteome</keyword>
<dbReference type="EMBL" id="BLLH01000002">
    <property type="protein sequence ID" value="GFH40310.1"/>
    <property type="molecule type" value="Genomic_DNA"/>
</dbReference>